<dbReference type="PANTHER" id="PTHR21328">
    <property type="entry name" value="POLY ADP-RIBOSE POLYMERASE FAMILY, MEMBER PARP"/>
    <property type="match status" value="1"/>
</dbReference>
<dbReference type="Proteomes" id="UP001492380">
    <property type="component" value="Unassembled WGS sequence"/>
</dbReference>
<keyword evidence="3" id="KW-0548">Nucleotidyltransferase</keyword>
<protein>
    <recommendedName>
        <fullName evidence="6">UBC core domain-containing protein</fullName>
    </recommendedName>
</protein>
<feature type="compositionally biased region" description="Acidic residues" evidence="5">
    <location>
        <begin position="904"/>
        <end position="919"/>
    </location>
</feature>
<dbReference type="SUPFAM" id="SSF56399">
    <property type="entry name" value="ADP-ribosylation"/>
    <property type="match status" value="1"/>
</dbReference>
<dbReference type="InterPro" id="IPR000608">
    <property type="entry name" value="UBC"/>
</dbReference>
<evidence type="ECO:0000259" key="6">
    <source>
        <dbReference type="PROSITE" id="PS50127"/>
    </source>
</evidence>
<dbReference type="Gene3D" id="3.90.228.10">
    <property type="match status" value="1"/>
</dbReference>
<evidence type="ECO:0000256" key="4">
    <source>
        <dbReference type="ARBA" id="ARBA00023027"/>
    </source>
</evidence>
<name>A0ABR1YBQ5_9PEZI</name>
<keyword evidence="8" id="KW-1185">Reference proteome</keyword>
<keyword evidence="2" id="KW-0808">Transferase</keyword>
<dbReference type="EMBL" id="JBBWRZ010000013">
    <property type="protein sequence ID" value="KAK8223917.1"/>
    <property type="molecule type" value="Genomic_DNA"/>
</dbReference>
<organism evidence="7 8">
    <name type="scientific">Phyllosticta capitalensis</name>
    <dbReference type="NCBI Taxonomy" id="121624"/>
    <lineage>
        <taxon>Eukaryota</taxon>
        <taxon>Fungi</taxon>
        <taxon>Dikarya</taxon>
        <taxon>Ascomycota</taxon>
        <taxon>Pezizomycotina</taxon>
        <taxon>Dothideomycetes</taxon>
        <taxon>Dothideomycetes incertae sedis</taxon>
        <taxon>Botryosphaeriales</taxon>
        <taxon>Phyllostictaceae</taxon>
        <taxon>Phyllosticta</taxon>
    </lineage>
</organism>
<keyword evidence="4" id="KW-0520">NAD</keyword>
<dbReference type="PROSITE" id="PS50127">
    <property type="entry name" value="UBC_2"/>
    <property type="match status" value="1"/>
</dbReference>
<dbReference type="Pfam" id="PF00179">
    <property type="entry name" value="UQ_con"/>
    <property type="match status" value="1"/>
</dbReference>
<feature type="compositionally biased region" description="Polar residues" evidence="5">
    <location>
        <begin position="850"/>
        <end position="867"/>
    </location>
</feature>
<evidence type="ECO:0000256" key="2">
    <source>
        <dbReference type="ARBA" id="ARBA00022679"/>
    </source>
</evidence>
<feature type="compositionally biased region" description="Acidic residues" evidence="5">
    <location>
        <begin position="116"/>
        <end position="134"/>
    </location>
</feature>
<dbReference type="SUPFAM" id="SSF54495">
    <property type="entry name" value="UBC-like"/>
    <property type="match status" value="1"/>
</dbReference>
<dbReference type="Gene3D" id="3.10.110.10">
    <property type="entry name" value="Ubiquitin Conjugating Enzyme"/>
    <property type="match status" value="1"/>
</dbReference>
<sequence>MPRQAYNADLRAVINSNDYPEGVSAFRRGDDDGFIEFTFAPPEGGSFSVTAIVSDVSDYPSSHSYVFLVDDAAPPDFAASLMRASDSLLLQPGQSIRNLLNYLSTFFYSGDDESMADAEDSGMSDDDDDGDFGDDPSFFDYDGDSPTQRFNPLVSSNGSLSREDRNKIRQDLRLVKEAGFKVGATHSLLLGEQAYISISCQIKRLGISEEAMQAWGISPEEYLILLIKYPKGYKTMRGFRTTDVPSKDCIEFRTGIGFSYKPSIEDMCNAFSSSSSKDRHQTTATFRKHFISEAMHHSLNDTFLALLKCRIRGASWDGATLFYHDFQGAPSKWDSLTAADVKYQHEVAPSSAFPSLVTADHVNDDHSESGISLPLVAMQFTVRKFVRSPDYCLNCHRRMPEGLEALKPYVCDIPLCLFQYMQMGLGPRIEHEIVTQPRVVDLLVTLCYYSARIGSLGSSHLPKGLALRIPPLEVLQHGQVNYLSRGENGMLQMTDSENPKSVPSPINSIPVQVNLDHLDIIFPDHLSKKAMGLQVGDWIAFKIKSKVGILHAQIENLSHFPRILIASPIVMPLTASQSAVKPDVALRVPLPSGSHDAVAWRYATECDRLGDRELQEVIKLLLEMLPTVDEMKHSIHQSGSDLNKSISHRIPPPALGLLRWIIASNRACIMQIGLPSDTDDVDTGLQEAVHGMDGWMQFKFAMGAPDKERRFVQSVQKIKAKIPTMFAWHGSPLQNWHSIIRDGLNYDQVVHGRAYGDGIYFARDANTSIGYSGSNRSIVARGFTGSWPLSKINPSTVLSLSEVVNAPSQFVNTVPYYVVNNTDWTQTRYLFVQSLQSDGMAQKAEVPSPTFATPQDPNVTPTGSTGKQLVIPASKTTRNANHAVSMGRKKFKASGSATDPVSIDIDDDASSVATDDEDRTLLEPEEETAQDLISTAMTKTDFVPGTLDRSKLPTMAPPTGEAASATATKCLQRDYNDTLKEQNKKPLHELGWYIDPEIMMETGNLYQWIVELHSFDPDIPLAQDMKAHGVKSVVLEIRFGKEYPMAPPFVRVIRPRFLPFLNGGGGHVTAGGALCMELLTNDGWNAGMTIEAVLLQVRLSMSSDDPAPARLERGGGRGEYGVGEAVEAYIRACQRHGWTIPAGFRAMARSMGY</sequence>
<evidence type="ECO:0000256" key="1">
    <source>
        <dbReference type="ARBA" id="ARBA00022676"/>
    </source>
</evidence>
<dbReference type="Pfam" id="PF00644">
    <property type="entry name" value="PARP"/>
    <property type="match status" value="1"/>
</dbReference>
<evidence type="ECO:0000313" key="7">
    <source>
        <dbReference type="EMBL" id="KAK8223917.1"/>
    </source>
</evidence>
<dbReference type="InterPro" id="IPR051838">
    <property type="entry name" value="ARTD_PARP"/>
</dbReference>
<evidence type="ECO:0000256" key="3">
    <source>
        <dbReference type="ARBA" id="ARBA00022695"/>
    </source>
</evidence>
<evidence type="ECO:0000256" key="5">
    <source>
        <dbReference type="SAM" id="MobiDB-lite"/>
    </source>
</evidence>
<reference evidence="7 8" key="1">
    <citation type="submission" date="2024-04" db="EMBL/GenBank/DDBJ databases">
        <title>Phyllosticta paracitricarpa is synonymous to the EU quarantine fungus P. citricarpa based on phylogenomic analyses.</title>
        <authorList>
            <consortium name="Lawrence Berkeley National Laboratory"/>
            <person name="Van Ingen-Buijs V.A."/>
            <person name="Van Westerhoven A.C."/>
            <person name="Haridas S."/>
            <person name="Skiadas P."/>
            <person name="Martin F."/>
            <person name="Groenewald J.Z."/>
            <person name="Crous P.W."/>
            <person name="Seidl M.F."/>
        </authorList>
    </citation>
    <scope>NUCLEOTIDE SEQUENCE [LARGE SCALE GENOMIC DNA]</scope>
    <source>
        <strain evidence="7 8">CBS 123374</strain>
    </source>
</reference>
<dbReference type="CDD" id="cd23802">
    <property type="entry name" value="UBCc_UBE2Q"/>
    <property type="match status" value="1"/>
</dbReference>
<dbReference type="InterPro" id="IPR012317">
    <property type="entry name" value="Poly(ADP-ribose)pol_cat_dom"/>
</dbReference>
<gene>
    <name evidence="7" type="ORF">HDK90DRAFT_108945</name>
</gene>
<feature type="region of interest" description="Disordered" evidence="5">
    <location>
        <begin position="116"/>
        <end position="136"/>
    </location>
</feature>
<evidence type="ECO:0000313" key="8">
    <source>
        <dbReference type="Proteomes" id="UP001492380"/>
    </source>
</evidence>
<proteinExistence type="predicted"/>
<feature type="region of interest" description="Disordered" evidence="5">
    <location>
        <begin position="846"/>
        <end position="919"/>
    </location>
</feature>
<dbReference type="InterPro" id="IPR016135">
    <property type="entry name" value="UBQ-conjugating_enzyme/RWD"/>
</dbReference>
<keyword evidence="1" id="KW-0328">Glycosyltransferase</keyword>
<comment type="caution">
    <text evidence="7">The sequence shown here is derived from an EMBL/GenBank/DDBJ whole genome shotgun (WGS) entry which is preliminary data.</text>
</comment>
<feature type="domain" description="UBC core" evidence="6">
    <location>
        <begin position="966"/>
        <end position="1153"/>
    </location>
</feature>
<accession>A0ABR1YBQ5</accession>